<dbReference type="Pfam" id="PF06252">
    <property type="entry name" value="GemA"/>
    <property type="match status" value="1"/>
</dbReference>
<dbReference type="KEGG" id="dpr:Despr_2456"/>
<dbReference type="InterPro" id="IPR009363">
    <property type="entry name" value="Phage_Mu_Gp16"/>
</dbReference>
<organism evidence="1 2">
    <name type="scientific">Desulfobulbus propionicus (strain ATCC 33891 / DSM 2032 / VKM B-1956 / 1pr3)</name>
    <dbReference type="NCBI Taxonomy" id="577650"/>
    <lineage>
        <taxon>Bacteria</taxon>
        <taxon>Pseudomonadati</taxon>
        <taxon>Thermodesulfobacteriota</taxon>
        <taxon>Desulfobulbia</taxon>
        <taxon>Desulfobulbales</taxon>
        <taxon>Desulfobulbaceae</taxon>
        <taxon>Desulfobulbus</taxon>
    </lineage>
</organism>
<evidence type="ECO:0000313" key="1">
    <source>
        <dbReference type="EMBL" id="ADW18595.1"/>
    </source>
</evidence>
<proteinExistence type="predicted"/>
<evidence type="ECO:0000313" key="2">
    <source>
        <dbReference type="Proteomes" id="UP000006365"/>
    </source>
</evidence>
<name>A0A7U3YNF8_DESPD</name>
<protein>
    <recommendedName>
        <fullName evidence="3">GemA protein</fullName>
    </recommendedName>
</protein>
<dbReference type="EMBL" id="CP002364">
    <property type="protein sequence ID" value="ADW18595.1"/>
    <property type="molecule type" value="Genomic_DNA"/>
</dbReference>
<accession>A0A7U3YNF8</accession>
<dbReference type="RefSeq" id="WP_015725121.1">
    <property type="nucleotide sequence ID" value="NC_014972.1"/>
</dbReference>
<sequence>MTPSNSALARIHIAKKELALTDEAYRDILHHYFQVDSAKELNERQARDLINLFKAKGWQPRFDGQKQQRKTDGQYLEIKPGPAAKQQRKVLALWHALGYDINKIHARVKKQFGVDRFEWLEDSKALHILITDLEHRLKTQGTQKK</sequence>
<reference evidence="1 2" key="1">
    <citation type="journal article" date="2011" name="Stand. Genomic Sci.">
        <title>Complete genome sequence of Desulfobulbus propionicus type strain (1pr3).</title>
        <authorList>
            <person name="Pagani I."/>
            <person name="Lapidus A."/>
            <person name="Nolan M."/>
            <person name="Lucas S."/>
            <person name="Hammon N."/>
            <person name="Deshpande S."/>
            <person name="Cheng J.F."/>
            <person name="Chertkov O."/>
            <person name="Davenport K."/>
            <person name="Tapia R."/>
            <person name="Han C."/>
            <person name="Goodwin L."/>
            <person name="Pitluck S."/>
            <person name="Liolios K."/>
            <person name="Mavromatis K."/>
            <person name="Ivanova N."/>
            <person name="Mikhailova N."/>
            <person name="Pati A."/>
            <person name="Chen A."/>
            <person name="Palaniappan K."/>
            <person name="Land M."/>
            <person name="Hauser L."/>
            <person name="Chang Y.J."/>
            <person name="Jeffries C.D."/>
            <person name="Detter J.C."/>
            <person name="Brambilla E."/>
            <person name="Kannan K.P."/>
            <person name="Djao O.D."/>
            <person name="Rohde M."/>
            <person name="Pukall R."/>
            <person name="Spring S."/>
            <person name="Goker M."/>
            <person name="Sikorski J."/>
            <person name="Woyke T."/>
            <person name="Bristow J."/>
            <person name="Eisen J.A."/>
            <person name="Markowitz V."/>
            <person name="Hugenholtz P."/>
            <person name="Kyrpides N.C."/>
            <person name="Klenk H.P."/>
        </authorList>
    </citation>
    <scope>NUCLEOTIDE SEQUENCE [LARGE SCALE GENOMIC DNA]</scope>
    <source>
        <strain evidence="2">ATCC 33891 / DSM 2032 / 1pr3</strain>
    </source>
</reference>
<keyword evidence="2" id="KW-1185">Reference proteome</keyword>
<gene>
    <name evidence="1" type="ordered locus">Despr_2456</name>
</gene>
<dbReference type="Proteomes" id="UP000006365">
    <property type="component" value="Chromosome"/>
</dbReference>
<dbReference type="AlphaFoldDB" id="A0A7U3YNF8"/>
<evidence type="ECO:0008006" key="3">
    <source>
        <dbReference type="Google" id="ProtNLM"/>
    </source>
</evidence>